<organism evidence="3 4">
    <name type="scientific">Pseudomicrostroma glucosiphilum</name>
    <dbReference type="NCBI Taxonomy" id="1684307"/>
    <lineage>
        <taxon>Eukaryota</taxon>
        <taxon>Fungi</taxon>
        <taxon>Dikarya</taxon>
        <taxon>Basidiomycota</taxon>
        <taxon>Ustilaginomycotina</taxon>
        <taxon>Exobasidiomycetes</taxon>
        <taxon>Microstromatales</taxon>
        <taxon>Microstromatales incertae sedis</taxon>
        <taxon>Pseudomicrostroma</taxon>
    </lineage>
</organism>
<accession>A0A316UFF0</accession>
<name>A0A316UFF0_9BASI</name>
<dbReference type="AlphaFoldDB" id="A0A316UFF0"/>
<evidence type="ECO:0000256" key="2">
    <source>
        <dbReference type="SAM" id="MobiDB-lite"/>
    </source>
</evidence>
<protein>
    <submittedName>
        <fullName evidence="3">Actin/actin-like protein</fullName>
    </submittedName>
</protein>
<dbReference type="Gene3D" id="3.30.420.40">
    <property type="match status" value="5"/>
</dbReference>
<evidence type="ECO:0000313" key="4">
    <source>
        <dbReference type="Proteomes" id="UP000245942"/>
    </source>
</evidence>
<sequence>MPGVYGGDDVSAIVLDAGSSLLRAGWAGEDTPRIVIPSSFGWLPDESNGTASEAPTSTATEQAADGDVSMADAGAEAAGATGNGEANGGEQPATSTAAAPLSEAMDARTRIAKYTAKKVEGKGGKKRKYYFGDSGVNQWRQGMEISPTVVDGVVQSTPDLFHMLNYALDNLGADSAEHPLLLTEAAWTPRETREELTEMAFEGLGVPAYYLANSTVLSSFSAGKPSSLILDVGYSSVSAIPVVDGFVIRKGMNRQAGLGGAAVSRALAYDFRNPPARTPRVGGPISEFVPTYRVKSKKPVEAGREAQWEQREERGTEATTESFRQFHDEKLLHEAKESLSQCLEQGWDEGQALSRPSRPYEFPNGYNDLFGIERFRASEVMFEPSLWDGVEGVLPQNSASAVSSIQQLVAKAIGAVDVDSRPTLLSNIVCVGGGAFLPGLVDRLSYELSNQAPGQRIKIHSPGNSVERRHASWLGGSILASLGSFHQMWISKEEYEEHGAAIVHARAR</sequence>
<keyword evidence="4" id="KW-1185">Reference proteome</keyword>
<proteinExistence type="inferred from homology"/>
<comment type="similarity">
    <text evidence="1">Belongs to the actin family.</text>
</comment>
<dbReference type="RefSeq" id="XP_025351132.1">
    <property type="nucleotide sequence ID" value="XM_025491406.1"/>
</dbReference>
<evidence type="ECO:0000256" key="1">
    <source>
        <dbReference type="RuleBase" id="RU000487"/>
    </source>
</evidence>
<feature type="compositionally biased region" description="Low complexity" evidence="2">
    <location>
        <begin position="50"/>
        <end position="63"/>
    </location>
</feature>
<dbReference type="STRING" id="1684307.A0A316UFF0"/>
<feature type="region of interest" description="Disordered" evidence="2">
    <location>
        <begin position="300"/>
        <end position="321"/>
    </location>
</feature>
<feature type="compositionally biased region" description="Basic and acidic residues" evidence="2">
    <location>
        <begin position="300"/>
        <end position="316"/>
    </location>
</feature>
<dbReference type="PROSITE" id="PS00432">
    <property type="entry name" value="ACTINS_2"/>
    <property type="match status" value="1"/>
</dbReference>
<dbReference type="EMBL" id="KZ819321">
    <property type="protein sequence ID" value="PWN23972.1"/>
    <property type="molecule type" value="Genomic_DNA"/>
</dbReference>
<dbReference type="CDD" id="cd13395">
    <property type="entry name" value="ASKHA_NBD_Arp4_ACTL6-like"/>
    <property type="match status" value="1"/>
</dbReference>
<reference evidence="3 4" key="1">
    <citation type="journal article" date="2018" name="Mol. Biol. Evol.">
        <title>Broad Genomic Sampling Reveals a Smut Pathogenic Ancestry of the Fungal Clade Ustilaginomycotina.</title>
        <authorList>
            <person name="Kijpornyongpan T."/>
            <person name="Mondo S.J."/>
            <person name="Barry K."/>
            <person name="Sandor L."/>
            <person name="Lee J."/>
            <person name="Lipzen A."/>
            <person name="Pangilinan J."/>
            <person name="LaButti K."/>
            <person name="Hainaut M."/>
            <person name="Henrissat B."/>
            <person name="Grigoriev I.V."/>
            <person name="Spatafora J.W."/>
            <person name="Aime M.C."/>
        </authorList>
    </citation>
    <scope>NUCLEOTIDE SEQUENCE [LARGE SCALE GENOMIC DNA]</scope>
    <source>
        <strain evidence="3 4">MCA 4718</strain>
    </source>
</reference>
<evidence type="ECO:0000313" key="3">
    <source>
        <dbReference type="EMBL" id="PWN23972.1"/>
    </source>
</evidence>
<dbReference type="SMART" id="SM00268">
    <property type="entry name" value="ACTIN"/>
    <property type="match status" value="1"/>
</dbReference>
<dbReference type="SUPFAM" id="SSF53067">
    <property type="entry name" value="Actin-like ATPase domain"/>
    <property type="match status" value="2"/>
</dbReference>
<dbReference type="OrthoDB" id="5132116at2759"/>
<dbReference type="Proteomes" id="UP000245942">
    <property type="component" value="Unassembled WGS sequence"/>
</dbReference>
<dbReference type="InterPro" id="IPR043129">
    <property type="entry name" value="ATPase_NBD"/>
</dbReference>
<dbReference type="InterPro" id="IPR004001">
    <property type="entry name" value="Actin_CS"/>
</dbReference>
<dbReference type="InterPro" id="IPR004000">
    <property type="entry name" value="Actin"/>
</dbReference>
<dbReference type="Gene3D" id="3.90.640.10">
    <property type="entry name" value="Actin, Chain A, domain 4"/>
    <property type="match status" value="1"/>
</dbReference>
<dbReference type="Pfam" id="PF00022">
    <property type="entry name" value="Actin"/>
    <property type="match status" value="1"/>
</dbReference>
<feature type="region of interest" description="Disordered" evidence="2">
    <location>
        <begin position="45"/>
        <end position="102"/>
    </location>
</feature>
<dbReference type="FunFam" id="3.30.420.40:FF:000058">
    <property type="entry name" value="Putative actin-related protein 5"/>
    <property type="match status" value="1"/>
</dbReference>
<gene>
    <name evidence="3" type="ORF">BCV69DRAFT_279879</name>
</gene>
<dbReference type="GeneID" id="37013140"/>
<dbReference type="PANTHER" id="PTHR11937">
    <property type="entry name" value="ACTIN"/>
    <property type="match status" value="1"/>
</dbReference>